<reference evidence="1" key="2">
    <citation type="journal article" date="2023" name="IMA Fungus">
        <title>Comparative genomic study of the Penicillium genus elucidates a diverse pangenome and 15 lateral gene transfer events.</title>
        <authorList>
            <person name="Petersen C."/>
            <person name="Sorensen T."/>
            <person name="Nielsen M.R."/>
            <person name="Sondergaard T.E."/>
            <person name="Sorensen J.L."/>
            <person name="Fitzpatrick D.A."/>
            <person name="Frisvad J.C."/>
            <person name="Nielsen K.L."/>
        </authorList>
    </citation>
    <scope>NUCLEOTIDE SEQUENCE</scope>
    <source>
        <strain evidence="1">IBT 19713</strain>
    </source>
</reference>
<reference evidence="1" key="1">
    <citation type="submission" date="2022-11" db="EMBL/GenBank/DDBJ databases">
        <authorList>
            <person name="Petersen C."/>
        </authorList>
    </citation>
    <scope>NUCLEOTIDE SEQUENCE</scope>
    <source>
        <strain evidence="1">IBT 19713</strain>
    </source>
</reference>
<accession>A0A9W9NTU7</accession>
<dbReference type="AlphaFoldDB" id="A0A9W9NTU7"/>
<protein>
    <submittedName>
        <fullName evidence="1">Uncharacterized protein</fullName>
    </submittedName>
</protein>
<evidence type="ECO:0000313" key="2">
    <source>
        <dbReference type="Proteomes" id="UP001150941"/>
    </source>
</evidence>
<gene>
    <name evidence="1" type="ORF">N7468_007108</name>
</gene>
<organism evidence="1 2">
    <name type="scientific">Penicillium chermesinum</name>
    <dbReference type="NCBI Taxonomy" id="63820"/>
    <lineage>
        <taxon>Eukaryota</taxon>
        <taxon>Fungi</taxon>
        <taxon>Dikarya</taxon>
        <taxon>Ascomycota</taxon>
        <taxon>Pezizomycotina</taxon>
        <taxon>Eurotiomycetes</taxon>
        <taxon>Eurotiomycetidae</taxon>
        <taxon>Eurotiales</taxon>
        <taxon>Aspergillaceae</taxon>
        <taxon>Penicillium</taxon>
    </lineage>
</organism>
<dbReference type="EMBL" id="JAPQKS010000005">
    <property type="protein sequence ID" value="KAJ5225883.1"/>
    <property type="molecule type" value="Genomic_DNA"/>
</dbReference>
<evidence type="ECO:0000313" key="1">
    <source>
        <dbReference type="EMBL" id="KAJ5225883.1"/>
    </source>
</evidence>
<dbReference type="GeneID" id="83203707"/>
<dbReference type="RefSeq" id="XP_058329294.1">
    <property type="nucleotide sequence ID" value="XM_058476404.1"/>
</dbReference>
<keyword evidence="2" id="KW-1185">Reference proteome</keyword>
<sequence>MQLVNAGFNIEYLLAASDRRPPDCEICIVVVPSIDINCFRHGELKFVTSDGAMERGLISTLLVSDAKVRLTPHPRVLCRAVIDGLTTTA</sequence>
<dbReference type="Proteomes" id="UP001150941">
    <property type="component" value="Unassembled WGS sequence"/>
</dbReference>
<proteinExistence type="predicted"/>
<name>A0A9W9NTU7_9EURO</name>
<comment type="caution">
    <text evidence="1">The sequence shown here is derived from an EMBL/GenBank/DDBJ whole genome shotgun (WGS) entry which is preliminary data.</text>
</comment>